<evidence type="ECO:0000313" key="3">
    <source>
        <dbReference type="Proteomes" id="UP000252733"/>
    </source>
</evidence>
<gene>
    <name evidence="2" type="ORF">DFO77_103146</name>
</gene>
<dbReference type="RefSeq" id="WP_114436439.1">
    <property type="nucleotide sequence ID" value="NZ_QPIZ01000003.1"/>
</dbReference>
<protein>
    <submittedName>
        <fullName evidence="2">Uncharacterized protein</fullName>
    </submittedName>
</protein>
<dbReference type="AlphaFoldDB" id="A0A368VC21"/>
<keyword evidence="3" id="KW-1185">Reference proteome</keyword>
<organism evidence="2 3">
    <name type="scientific">Marinilabilia salmonicolor</name>
    <dbReference type="NCBI Taxonomy" id="989"/>
    <lineage>
        <taxon>Bacteria</taxon>
        <taxon>Pseudomonadati</taxon>
        <taxon>Bacteroidota</taxon>
        <taxon>Bacteroidia</taxon>
        <taxon>Marinilabiliales</taxon>
        <taxon>Marinilabiliaceae</taxon>
        <taxon>Marinilabilia</taxon>
    </lineage>
</organism>
<dbReference type="Proteomes" id="UP000252733">
    <property type="component" value="Unassembled WGS sequence"/>
</dbReference>
<accession>A0A368VC21</accession>
<evidence type="ECO:0000256" key="1">
    <source>
        <dbReference type="SAM" id="MobiDB-lite"/>
    </source>
</evidence>
<sequence length="69" mass="8153">MNIERIREIQQETAYPDSISVQQALLKVWNECKQEKKKEKDKPKKPIPPKGTYWNYQPIIDRTTTPPKG</sequence>
<reference evidence="2 3" key="1">
    <citation type="submission" date="2018-07" db="EMBL/GenBank/DDBJ databases">
        <title>Freshwater and sediment microbial communities from various areas in North America, analyzing microbe dynamics in response to fracking.</title>
        <authorList>
            <person name="Lamendella R."/>
        </authorList>
    </citation>
    <scope>NUCLEOTIDE SEQUENCE [LARGE SCALE GENOMIC DNA]</scope>
    <source>
        <strain evidence="2 3">160A</strain>
    </source>
</reference>
<evidence type="ECO:0000313" key="2">
    <source>
        <dbReference type="EMBL" id="RCW38676.1"/>
    </source>
</evidence>
<feature type="region of interest" description="Disordered" evidence="1">
    <location>
        <begin position="33"/>
        <end position="69"/>
    </location>
</feature>
<name>A0A368VC21_9BACT</name>
<dbReference type="EMBL" id="QPIZ01000003">
    <property type="protein sequence ID" value="RCW38676.1"/>
    <property type="molecule type" value="Genomic_DNA"/>
</dbReference>
<proteinExistence type="predicted"/>
<feature type="compositionally biased region" description="Basic and acidic residues" evidence="1">
    <location>
        <begin position="33"/>
        <end position="44"/>
    </location>
</feature>
<comment type="caution">
    <text evidence="2">The sequence shown here is derived from an EMBL/GenBank/DDBJ whole genome shotgun (WGS) entry which is preliminary data.</text>
</comment>